<proteinExistence type="predicted"/>
<dbReference type="Proteomes" id="UP001154111">
    <property type="component" value="Chromosome"/>
</dbReference>
<accession>A0AAU9VG27</accession>
<name>A0AAU9VG27_9FIRM</name>
<dbReference type="Proteomes" id="UP001154095">
    <property type="component" value="Chromosome"/>
</dbReference>
<evidence type="ECO:0000313" key="1">
    <source>
        <dbReference type="EMBL" id="CAH2762029.1"/>
    </source>
</evidence>
<evidence type="ECO:0000313" key="4">
    <source>
        <dbReference type="Proteomes" id="UP001154111"/>
    </source>
</evidence>
<reference evidence="2" key="1">
    <citation type="submission" date="2022-04" db="EMBL/GenBank/DDBJ databases">
        <authorList>
            <person name="Forde T."/>
        </authorList>
    </citation>
    <scope>NUCLEOTIDE SEQUENCE</scope>
    <source>
        <strain evidence="2">A18Y016a</strain>
        <strain evidence="1">A18Y020d</strain>
    </source>
</reference>
<evidence type="ECO:0000313" key="3">
    <source>
        <dbReference type="Proteomes" id="UP001154095"/>
    </source>
</evidence>
<dbReference type="RefSeq" id="WP_254006351.1">
    <property type="nucleotide sequence ID" value="NZ_OW659477.1"/>
</dbReference>
<evidence type="ECO:0000313" key="2">
    <source>
        <dbReference type="EMBL" id="CAH2762042.1"/>
    </source>
</evidence>
<keyword evidence="3" id="KW-1185">Reference proteome</keyword>
<protein>
    <submittedName>
        <fullName evidence="2">---NA</fullName>
    </submittedName>
</protein>
<dbReference type="EMBL" id="OW659496">
    <property type="protein sequence ID" value="CAH2762029.1"/>
    <property type="molecule type" value="Genomic_DNA"/>
</dbReference>
<sequence>MKGFTIETVKKDSGVNNYFIAPHPFHKDFFTVVNKFNKINNEIESGYVFFDLMTLIGNRENRFISAVVNDYKLDVSSIKSVGYYGELEEFTKNSYAKLAKNTIKLVYPIDFREEILKIKEKQENYENYHLSR</sequence>
<dbReference type="AlphaFoldDB" id="A0AAU9VG27"/>
<dbReference type="EMBL" id="OW659477">
    <property type="protein sequence ID" value="CAH2762042.1"/>
    <property type="molecule type" value="Genomic_DNA"/>
</dbReference>
<organism evidence="2 4">
    <name type="scientific">Erysipelothrix amsterdamensis</name>
    <dbReference type="NCBI Taxonomy" id="2929157"/>
    <lineage>
        <taxon>Bacteria</taxon>
        <taxon>Bacillati</taxon>
        <taxon>Bacillota</taxon>
        <taxon>Erysipelotrichia</taxon>
        <taxon>Erysipelotrichales</taxon>
        <taxon>Erysipelotrichaceae</taxon>
        <taxon>Erysipelothrix</taxon>
    </lineage>
</organism>
<gene>
    <name evidence="2" type="ORF">ERYAMS2_01009</name>
    <name evidence="1" type="ORF">ERYAMS_00716</name>
</gene>